<dbReference type="EMBL" id="KE356560">
    <property type="protein sequence ID" value="ERG92093.1"/>
    <property type="molecule type" value="Genomic_DNA"/>
</dbReference>
<keyword evidence="1" id="KW-0812">Transmembrane</keyword>
<dbReference type="HOGENOM" id="CLU_181974_0_0_2"/>
<accession>U1N6L4</accession>
<feature type="transmembrane region" description="Helical" evidence="1">
    <location>
        <begin position="31"/>
        <end position="53"/>
    </location>
</feature>
<feature type="transmembrane region" description="Helical" evidence="1">
    <location>
        <begin position="65"/>
        <end position="90"/>
    </location>
</feature>
<gene>
    <name evidence="2" type="ORF">J07HQW1_02128</name>
</gene>
<reference evidence="2 3" key="1">
    <citation type="journal article" date="2013" name="PLoS ONE">
        <title>Assembly-driven community genomics of a hypersaline microbial ecosystem.</title>
        <authorList>
            <person name="Podell S."/>
            <person name="Ugalde J.A."/>
            <person name="Narasingarao P."/>
            <person name="Banfield J.F."/>
            <person name="Heidelberg K.B."/>
            <person name="Allen E.E."/>
        </authorList>
    </citation>
    <scope>NUCLEOTIDE SEQUENCE [LARGE SCALE GENOMIC DNA]</scope>
    <source>
        <strain evidence="3">J07HQW1</strain>
    </source>
</reference>
<evidence type="ECO:0000313" key="3">
    <source>
        <dbReference type="Proteomes" id="UP000030649"/>
    </source>
</evidence>
<evidence type="ECO:0000256" key="1">
    <source>
        <dbReference type="SAM" id="Phobius"/>
    </source>
</evidence>
<keyword evidence="1" id="KW-1133">Transmembrane helix</keyword>
<keyword evidence="1" id="KW-0472">Membrane</keyword>
<organism evidence="2 3">
    <name type="scientific">Haloquadratum walsbyi J07HQW1</name>
    <dbReference type="NCBI Taxonomy" id="1238424"/>
    <lineage>
        <taxon>Archaea</taxon>
        <taxon>Methanobacteriati</taxon>
        <taxon>Methanobacteriota</taxon>
        <taxon>Stenosarchaea group</taxon>
        <taxon>Halobacteria</taxon>
        <taxon>Halobacteriales</taxon>
        <taxon>Haloferacaceae</taxon>
        <taxon>Haloquadratum</taxon>
    </lineage>
</organism>
<dbReference type="AlphaFoldDB" id="U1N6L4"/>
<feature type="transmembrane region" description="Helical" evidence="1">
    <location>
        <begin position="6"/>
        <end position="24"/>
    </location>
</feature>
<evidence type="ECO:0000313" key="2">
    <source>
        <dbReference type="EMBL" id="ERG92093.1"/>
    </source>
</evidence>
<name>U1N6L4_9EURY</name>
<dbReference type="STRING" id="1238424.J07HQW1_02128"/>
<protein>
    <submittedName>
        <fullName evidence="2">Uncharacterized protein</fullName>
    </submittedName>
</protein>
<sequence length="95" mass="10122">MIPKLILYYGSLTVCGGGLVFIGLSAPGVSTLNASVMIAGLGILFTGSYQYVTVSNPSESLPADWVIWIVIALAFITMVNAVGNIFQLILEHIYI</sequence>
<proteinExistence type="predicted"/>
<dbReference type="Proteomes" id="UP000030649">
    <property type="component" value="Unassembled WGS sequence"/>
</dbReference>